<sequence length="194" mass="19927">MLWALAGAAAMVGLGLVVGDGPTAADTWVAQRIGGPSPLLDTLSLTTHPVAVIAIITVIVGLTAREHPRVALLAVAGPAVAVALNTLVLKPLFGRVIEEYYAYPSGHTASLVAALALPVIVAGARWIAVVVPLVLIAGVAIVGMGYHHATDVLGAALWSTAVVTFLWGTLTRSGHRRLSLAKRRSVADSPGEIT</sequence>
<feature type="transmembrane region" description="Helical" evidence="1">
    <location>
        <begin position="43"/>
        <end position="63"/>
    </location>
</feature>
<keyword evidence="1" id="KW-1133">Transmembrane helix</keyword>
<dbReference type="InterPro" id="IPR036938">
    <property type="entry name" value="PAP2/HPO_sf"/>
</dbReference>
<dbReference type="EMBL" id="JBHSKF010000004">
    <property type="protein sequence ID" value="MFC5287845.1"/>
    <property type="molecule type" value="Genomic_DNA"/>
</dbReference>
<feature type="transmembrane region" description="Helical" evidence="1">
    <location>
        <begin position="152"/>
        <end position="170"/>
    </location>
</feature>
<keyword evidence="3" id="KW-1185">Reference proteome</keyword>
<dbReference type="Gene3D" id="1.20.144.10">
    <property type="entry name" value="Phosphatidic acid phosphatase type 2/haloperoxidase"/>
    <property type="match status" value="1"/>
</dbReference>
<reference evidence="3" key="1">
    <citation type="journal article" date="2019" name="Int. J. Syst. Evol. Microbiol.">
        <title>The Global Catalogue of Microorganisms (GCM) 10K type strain sequencing project: providing services to taxonomists for standard genome sequencing and annotation.</title>
        <authorList>
            <consortium name="The Broad Institute Genomics Platform"/>
            <consortium name="The Broad Institute Genome Sequencing Center for Infectious Disease"/>
            <person name="Wu L."/>
            <person name="Ma J."/>
        </authorList>
    </citation>
    <scope>NUCLEOTIDE SEQUENCE [LARGE SCALE GENOMIC DNA]</scope>
    <source>
        <strain evidence="3">CCUG 59778</strain>
    </source>
</reference>
<proteinExistence type="predicted"/>
<comment type="caution">
    <text evidence="2">The sequence shown here is derived from an EMBL/GenBank/DDBJ whole genome shotgun (WGS) entry which is preliminary data.</text>
</comment>
<dbReference type="SUPFAM" id="SSF48317">
    <property type="entry name" value="Acid phosphatase/Vanadium-dependent haloperoxidase"/>
    <property type="match status" value="1"/>
</dbReference>
<evidence type="ECO:0000313" key="2">
    <source>
        <dbReference type="EMBL" id="MFC5287845.1"/>
    </source>
</evidence>
<gene>
    <name evidence="2" type="ORF">ACFPM7_12350</name>
</gene>
<dbReference type="RefSeq" id="WP_378247180.1">
    <property type="nucleotide sequence ID" value="NZ_JBHSKF010000004.1"/>
</dbReference>
<evidence type="ECO:0008006" key="4">
    <source>
        <dbReference type="Google" id="ProtNLM"/>
    </source>
</evidence>
<protein>
    <recommendedName>
        <fullName evidence="4">PAP2 superfamily protein</fullName>
    </recommendedName>
</protein>
<evidence type="ECO:0000256" key="1">
    <source>
        <dbReference type="SAM" id="Phobius"/>
    </source>
</evidence>
<accession>A0ABW0ENC5</accession>
<name>A0ABW0ENC5_9PSEU</name>
<feature type="transmembrane region" description="Helical" evidence="1">
    <location>
        <begin position="126"/>
        <end position="146"/>
    </location>
</feature>
<feature type="transmembrane region" description="Helical" evidence="1">
    <location>
        <begin position="101"/>
        <end position="121"/>
    </location>
</feature>
<feature type="transmembrane region" description="Helical" evidence="1">
    <location>
        <begin position="70"/>
        <end position="89"/>
    </location>
</feature>
<keyword evidence="1" id="KW-0812">Transmembrane</keyword>
<dbReference type="Proteomes" id="UP001596157">
    <property type="component" value="Unassembled WGS sequence"/>
</dbReference>
<keyword evidence="1" id="KW-0472">Membrane</keyword>
<organism evidence="2 3">
    <name type="scientific">Actinokineospora guangxiensis</name>
    <dbReference type="NCBI Taxonomy" id="1490288"/>
    <lineage>
        <taxon>Bacteria</taxon>
        <taxon>Bacillati</taxon>
        <taxon>Actinomycetota</taxon>
        <taxon>Actinomycetes</taxon>
        <taxon>Pseudonocardiales</taxon>
        <taxon>Pseudonocardiaceae</taxon>
        <taxon>Actinokineospora</taxon>
    </lineage>
</organism>
<evidence type="ECO:0000313" key="3">
    <source>
        <dbReference type="Proteomes" id="UP001596157"/>
    </source>
</evidence>